<dbReference type="AlphaFoldDB" id="A0A1M6BJH2"/>
<dbReference type="InterPro" id="IPR003362">
    <property type="entry name" value="Bact_transf"/>
</dbReference>
<evidence type="ECO:0000313" key="5">
    <source>
        <dbReference type="Proteomes" id="UP000184396"/>
    </source>
</evidence>
<dbReference type="PANTHER" id="PTHR30576">
    <property type="entry name" value="COLANIC BIOSYNTHESIS UDP-GLUCOSE LIPID CARRIER TRANSFERASE"/>
    <property type="match status" value="1"/>
</dbReference>
<protein>
    <submittedName>
        <fullName evidence="4">Sugar transferase involved in LPS biosynthesis (Colanic, teichoic acid)</fullName>
    </submittedName>
</protein>
<keyword evidence="2" id="KW-0472">Membrane</keyword>
<dbReference type="GO" id="GO:0016780">
    <property type="term" value="F:phosphotransferase activity, for other substituted phosphate groups"/>
    <property type="evidence" value="ECO:0007669"/>
    <property type="project" value="TreeGrafter"/>
</dbReference>
<name>A0A1M6BJH2_9FLAO</name>
<dbReference type="Proteomes" id="UP000184396">
    <property type="component" value="Unassembled WGS sequence"/>
</dbReference>
<organism evidence="4 5">
    <name type="scientific">Algibacter luteus</name>
    <dbReference type="NCBI Taxonomy" id="1178825"/>
    <lineage>
        <taxon>Bacteria</taxon>
        <taxon>Pseudomonadati</taxon>
        <taxon>Bacteroidota</taxon>
        <taxon>Flavobacteriia</taxon>
        <taxon>Flavobacteriales</taxon>
        <taxon>Flavobacteriaceae</taxon>
        <taxon>Algibacter</taxon>
    </lineage>
</organism>
<dbReference type="EMBL" id="FQYK01000002">
    <property type="protein sequence ID" value="SHI48633.1"/>
    <property type="molecule type" value="Genomic_DNA"/>
</dbReference>
<evidence type="ECO:0000256" key="2">
    <source>
        <dbReference type="SAM" id="Phobius"/>
    </source>
</evidence>
<keyword evidence="2" id="KW-1133">Transmembrane helix</keyword>
<dbReference type="PANTHER" id="PTHR30576:SF8">
    <property type="entry name" value="UNDECAPRENYL-PHOSPHATE GALACTOSE PHOSPHOTRANSFERASE"/>
    <property type="match status" value="1"/>
</dbReference>
<evidence type="ECO:0000259" key="3">
    <source>
        <dbReference type="Pfam" id="PF02397"/>
    </source>
</evidence>
<evidence type="ECO:0000256" key="1">
    <source>
        <dbReference type="ARBA" id="ARBA00006464"/>
    </source>
</evidence>
<dbReference type="OrthoDB" id="9808602at2"/>
<keyword evidence="5" id="KW-1185">Reference proteome</keyword>
<dbReference type="RefSeq" id="WP_019388719.1">
    <property type="nucleotide sequence ID" value="NZ_ALIH01000018.1"/>
</dbReference>
<accession>A0A1M6BJH2</accession>
<sequence>MYKNFIKRIFDIIASLIGLIILSPLIILLIIVLTISFNGTPFFLHPRPGKHGVIFKVIKFKSMNDKKDEHGVLLPHNMRVTKTGDFIRKFSLDELPQLINVLKGDMSLIGPRPLEVRYLPLYNEFQKQRHNVKPGISGWAQVNGRNTVSWDEKFEMDVWYVNNISFITDLRIILLTIKKVLLRKDINASETLNMAPFLGNN</sequence>
<gene>
    <name evidence="4" type="ORF">SAMN05216261_0752</name>
</gene>
<dbReference type="eggNOG" id="COG2148">
    <property type="taxonomic scope" value="Bacteria"/>
</dbReference>
<dbReference type="STRING" id="1178825.SAMN05216261_0752"/>
<dbReference type="Pfam" id="PF02397">
    <property type="entry name" value="Bac_transf"/>
    <property type="match status" value="1"/>
</dbReference>
<keyword evidence="4" id="KW-0808">Transferase</keyword>
<evidence type="ECO:0000313" key="4">
    <source>
        <dbReference type="EMBL" id="SHI48633.1"/>
    </source>
</evidence>
<feature type="domain" description="Bacterial sugar transferase" evidence="3">
    <location>
        <begin position="7"/>
        <end position="181"/>
    </location>
</feature>
<keyword evidence="2" id="KW-0812">Transmembrane</keyword>
<proteinExistence type="inferred from homology"/>
<comment type="similarity">
    <text evidence="1">Belongs to the bacterial sugar transferase family.</text>
</comment>
<feature type="transmembrane region" description="Helical" evidence="2">
    <location>
        <begin position="12"/>
        <end position="37"/>
    </location>
</feature>
<reference evidence="4 5" key="1">
    <citation type="submission" date="2016-11" db="EMBL/GenBank/DDBJ databases">
        <authorList>
            <person name="Jaros S."/>
            <person name="Januszkiewicz K."/>
            <person name="Wedrychowicz H."/>
        </authorList>
    </citation>
    <scope>NUCLEOTIDE SEQUENCE [LARGE SCALE GENOMIC DNA]</scope>
    <source>
        <strain evidence="4 5">CGMCC 1.12213</strain>
    </source>
</reference>